<evidence type="ECO:0000313" key="2">
    <source>
        <dbReference type="Proteomes" id="UP000002526"/>
    </source>
</evidence>
<dbReference type="Pfam" id="PF05947">
    <property type="entry name" value="T6SS_TssF"/>
    <property type="match status" value="1"/>
</dbReference>
<reference evidence="2" key="1">
    <citation type="journal article" date="2002" name="DNA Res.">
        <title>Complete genomic sequence of nitrogen-fixing symbiotic bacterium Bradyrhizobium japonicum USDA110.</title>
        <authorList>
            <person name="Kaneko T."/>
            <person name="Nakamura Y."/>
            <person name="Sato S."/>
            <person name="Minamisawa K."/>
            <person name="Uchiumi T."/>
            <person name="Sasamoto S."/>
            <person name="Watanabe A."/>
            <person name="Idesawa K."/>
            <person name="Iriguchi M."/>
            <person name="Kawashima K."/>
            <person name="Kohara M."/>
            <person name="Matsumoto M."/>
            <person name="Shimpo S."/>
            <person name="Tsuruoka H."/>
            <person name="Wada T."/>
            <person name="Yamada M."/>
            <person name="Tabata S."/>
        </authorList>
    </citation>
    <scope>NUCLEOTIDE SEQUENCE [LARGE SCALE GENOMIC DNA]</scope>
    <source>
        <strain evidence="2">JCM 10833 / BCRC 13528 / IAM 13628 / NBRC 14792 / USDA 110</strain>
    </source>
</reference>
<proteinExistence type="predicted"/>
<keyword evidence="2" id="KW-1185">Reference proteome</keyword>
<dbReference type="HOGENOM" id="CLU_1264906_0_0_5"/>
<dbReference type="PANTHER" id="PTHR35370:SF1">
    <property type="entry name" value="TYPE VI SECRETION SYSTEM COMPONENT TSSF1"/>
    <property type="match status" value="1"/>
</dbReference>
<dbReference type="EnsemblBacteria" id="BAC48854">
    <property type="protein sequence ID" value="BAC48854"/>
    <property type="gene ID" value="BAC48854"/>
</dbReference>
<sequence>MFLSLLEPGELSGGGSVAELSVRALCSNRHLTEHLPVGQGGADFRLLDDTSLDLMCVAGPTPPREPVVAQLRSRSEIANSGIVSWRLINMLSLNYLGLVERGGGKNAGALREMLALFADQFDDATERKIRGVRSIESRPVVRRVRERTGSGAARGLEITVTLDEKAFEGSGVFLLGAILERFFADYSGFNTFTQTVISTPERGEIMRWPPRMGTRRPL</sequence>
<accession>Q89P94</accession>
<evidence type="ECO:0000313" key="1">
    <source>
        <dbReference type="EMBL" id="BAC48854.1"/>
    </source>
</evidence>
<dbReference type="EMBL" id="BA000040">
    <property type="protein sequence ID" value="BAC48854.1"/>
    <property type="molecule type" value="Genomic_DNA"/>
</dbReference>
<dbReference type="PANTHER" id="PTHR35370">
    <property type="entry name" value="CYTOPLASMIC PROTEIN-RELATED-RELATED"/>
    <property type="match status" value="1"/>
</dbReference>
<dbReference type="AlphaFoldDB" id="Q89P94"/>
<dbReference type="KEGG" id="bja:bll3589"/>
<organism evidence="1 2">
    <name type="scientific">Bradyrhizobium diazoefficiens (strain JCM 10833 / BCRC 13528 / IAM 13628 / NBRC 14792 / USDA 110)</name>
    <dbReference type="NCBI Taxonomy" id="224911"/>
    <lineage>
        <taxon>Bacteria</taxon>
        <taxon>Pseudomonadati</taxon>
        <taxon>Pseudomonadota</taxon>
        <taxon>Alphaproteobacteria</taxon>
        <taxon>Hyphomicrobiales</taxon>
        <taxon>Nitrobacteraceae</taxon>
        <taxon>Bradyrhizobium</taxon>
    </lineage>
</organism>
<dbReference type="PhylomeDB" id="Q89P94"/>
<name>Q89P94_BRADU</name>
<dbReference type="InParanoid" id="Q89P94"/>
<dbReference type="Proteomes" id="UP000002526">
    <property type="component" value="Chromosome"/>
</dbReference>
<gene>
    <name evidence="1" type="ordered locus">bll3589</name>
</gene>
<dbReference type="InterPro" id="IPR010272">
    <property type="entry name" value="T6SS_TssF"/>
</dbReference>
<dbReference type="OrthoDB" id="9763676at2"/>
<protein>
    <submittedName>
        <fullName evidence="1">Bll3589 protein</fullName>
    </submittedName>
</protein>
<dbReference type="eggNOG" id="COG3519">
    <property type="taxonomic scope" value="Bacteria"/>
</dbReference>
<dbReference type="PATRIC" id="fig|224911.5.peg.3580"/>